<organism evidence="3 4">
    <name type="scientific">Bremia lactucae</name>
    <name type="common">Lettuce downy mildew</name>
    <dbReference type="NCBI Taxonomy" id="4779"/>
    <lineage>
        <taxon>Eukaryota</taxon>
        <taxon>Sar</taxon>
        <taxon>Stramenopiles</taxon>
        <taxon>Oomycota</taxon>
        <taxon>Peronosporomycetes</taxon>
        <taxon>Peronosporales</taxon>
        <taxon>Peronosporaceae</taxon>
        <taxon>Bremia</taxon>
    </lineage>
</organism>
<dbReference type="Gene3D" id="2.100.10.30">
    <property type="entry name" value="Jacalin-like lectin domain"/>
    <property type="match status" value="1"/>
</dbReference>
<feature type="chain" id="PRO_5037448198" description="Jacalin-type lectin domain-containing protein" evidence="1">
    <location>
        <begin position="19"/>
        <end position="188"/>
    </location>
</feature>
<dbReference type="InterPro" id="IPR001229">
    <property type="entry name" value="Jacalin-like_lectin_dom"/>
</dbReference>
<dbReference type="GeneID" id="94345710"/>
<dbReference type="InterPro" id="IPR036404">
    <property type="entry name" value="Jacalin-like_lectin_dom_sf"/>
</dbReference>
<protein>
    <recommendedName>
        <fullName evidence="2">Jacalin-type lectin domain-containing protein</fullName>
    </recommendedName>
</protein>
<dbReference type="Pfam" id="PF01419">
    <property type="entry name" value="Jacalin"/>
    <property type="match status" value="1"/>
</dbReference>
<dbReference type="OrthoDB" id="40902at2759"/>
<feature type="signal peptide" evidence="1">
    <location>
        <begin position="1"/>
        <end position="18"/>
    </location>
</feature>
<dbReference type="EMBL" id="SHOA02000012">
    <property type="protein sequence ID" value="TDH71323.1"/>
    <property type="molecule type" value="Genomic_DNA"/>
</dbReference>
<proteinExistence type="predicted"/>
<dbReference type="AlphaFoldDB" id="A0A976IGA8"/>
<reference evidence="3 4" key="1">
    <citation type="journal article" date="2021" name="Genome Biol.">
        <title>AFLAP: assembly-free linkage analysis pipeline using k-mers from genome sequencing data.</title>
        <authorList>
            <person name="Fletcher K."/>
            <person name="Zhang L."/>
            <person name="Gil J."/>
            <person name="Han R."/>
            <person name="Cavanaugh K."/>
            <person name="Michelmore R."/>
        </authorList>
    </citation>
    <scope>NUCLEOTIDE SEQUENCE [LARGE SCALE GENOMIC DNA]</scope>
    <source>
        <strain evidence="3 4">SF5</strain>
    </source>
</reference>
<dbReference type="KEGG" id="blac:94345710"/>
<dbReference type="RefSeq" id="XP_067820822.1">
    <property type="nucleotide sequence ID" value="XM_067960039.1"/>
</dbReference>
<name>A0A976IGA8_BRELC</name>
<dbReference type="Proteomes" id="UP000294530">
    <property type="component" value="Unassembled WGS sequence"/>
</dbReference>
<keyword evidence="4" id="KW-1185">Reference proteome</keyword>
<comment type="caution">
    <text evidence="3">The sequence shown here is derived from an EMBL/GenBank/DDBJ whole genome shotgun (WGS) entry which is preliminary data.</text>
</comment>
<feature type="domain" description="Jacalin-type lectin" evidence="2">
    <location>
        <begin position="33"/>
        <end position="180"/>
    </location>
</feature>
<accession>A0A976IGA8</accession>
<sequence>MKLPLLLALATLYHATNADENDGCKYWNSEERTRVTTAYGGNGGTPYTDLYDASPGLRMKSVTINSGDRINGVTFNVQLSYGAPVVLKHGGNGGSKKEITFSQDEYIKSFVLQTGEKDGKNRIRYLKFVTSKNQVIEGGTRGNDPKNQLVQEVAPASYQLAGMHGNAGKEMDKLGFVYTKLAANNCPA</sequence>
<dbReference type="SUPFAM" id="SSF51101">
    <property type="entry name" value="Mannose-binding lectins"/>
    <property type="match status" value="1"/>
</dbReference>
<evidence type="ECO:0000256" key="1">
    <source>
        <dbReference type="SAM" id="SignalP"/>
    </source>
</evidence>
<keyword evidence="1" id="KW-0732">Signal</keyword>
<evidence type="ECO:0000313" key="4">
    <source>
        <dbReference type="Proteomes" id="UP000294530"/>
    </source>
</evidence>
<evidence type="ECO:0000313" key="3">
    <source>
        <dbReference type="EMBL" id="TDH71323.1"/>
    </source>
</evidence>
<evidence type="ECO:0000259" key="2">
    <source>
        <dbReference type="PROSITE" id="PS51752"/>
    </source>
</evidence>
<dbReference type="SMART" id="SM00915">
    <property type="entry name" value="Jacalin"/>
    <property type="match status" value="1"/>
</dbReference>
<gene>
    <name evidence="3" type="ORF">CCR75_001938</name>
</gene>
<dbReference type="PROSITE" id="PS51752">
    <property type="entry name" value="JACALIN_LECTIN"/>
    <property type="match status" value="1"/>
</dbReference>